<proteinExistence type="predicted"/>
<evidence type="ECO:0000313" key="3">
    <source>
        <dbReference type="EMBL" id="NML13298.1"/>
    </source>
</evidence>
<feature type="domain" description="DUF1206" evidence="2">
    <location>
        <begin position="13"/>
        <end position="80"/>
    </location>
</feature>
<keyword evidence="4" id="KW-1185">Reference proteome</keyword>
<reference evidence="3 4" key="1">
    <citation type="submission" date="2020-04" db="EMBL/GenBank/DDBJ databases">
        <title>Sphingobium sp. AR-3-1 isolated from Arctic soil.</title>
        <authorList>
            <person name="Dahal R.H."/>
            <person name="Chaudhary D.K."/>
        </authorList>
    </citation>
    <scope>NUCLEOTIDE SEQUENCE [LARGE SCALE GENOMIC DNA]</scope>
    <source>
        <strain evidence="3 4">AR-3-1</strain>
    </source>
</reference>
<feature type="transmembrane region" description="Helical" evidence="1">
    <location>
        <begin position="144"/>
        <end position="164"/>
    </location>
</feature>
<accession>A0A7X9ZUS8</accession>
<evidence type="ECO:0000259" key="2">
    <source>
        <dbReference type="Pfam" id="PF06724"/>
    </source>
</evidence>
<feature type="transmembrane region" description="Helical" evidence="1">
    <location>
        <begin position="233"/>
        <end position="254"/>
    </location>
</feature>
<keyword evidence="1" id="KW-0812">Transmembrane</keyword>
<dbReference type="InterPro" id="IPR009597">
    <property type="entry name" value="DUF1206"/>
</dbReference>
<feature type="transmembrane region" description="Helical" evidence="1">
    <location>
        <begin position="95"/>
        <end position="116"/>
    </location>
</feature>
<evidence type="ECO:0000256" key="1">
    <source>
        <dbReference type="SAM" id="Phobius"/>
    </source>
</evidence>
<evidence type="ECO:0000313" key="4">
    <source>
        <dbReference type="Proteomes" id="UP000519023"/>
    </source>
</evidence>
<comment type="caution">
    <text evidence="3">The sequence shown here is derived from an EMBL/GenBank/DDBJ whole genome shotgun (WGS) entry which is preliminary data.</text>
</comment>
<keyword evidence="1" id="KW-0472">Membrane</keyword>
<organism evidence="3 4">
    <name type="scientific">Sphingobium psychrophilum</name>
    <dbReference type="NCBI Taxonomy" id="2728834"/>
    <lineage>
        <taxon>Bacteria</taxon>
        <taxon>Pseudomonadati</taxon>
        <taxon>Pseudomonadota</taxon>
        <taxon>Alphaproteobacteria</taxon>
        <taxon>Sphingomonadales</taxon>
        <taxon>Sphingomonadaceae</taxon>
        <taxon>Sphingobium</taxon>
    </lineage>
</organism>
<sequence>MNYNERMTLFARIGFAARGLVYVLIGWFALDVAVNGGQPTDNQGALGALANAPLGHILLGICALGFAGYAVWRLTEAITDPENRSRDHKGKFERVGYALSGLTHLVLATAAARLALKQSSAQEGSPGDQSAESWSAWLLEQPGGTFLLVFVGMLLFVVAAAQALKAYKARFDELDGDVPAPDYVRWIGRLGYAARALIFALISWFVISAALNHDADRAGGLGEALKQLRAQDYGAVLLGVVAFGLALFGLFSLIEAKYRRIKVTKPNFSK</sequence>
<feature type="domain" description="DUF1206" evidence="2">
    <location>
        <begin position="190"/>
        <end position="259"/>
    </location>
</feature>
<dbReference type="AlphaFoldDB" id="A0A7X9ZUS8"/>
<feature type="transmembrane region" description="Helical" evidence="1">
    <location>
        <begin position="192"/>
        <end position="213"/>
    </location>
</feature>
<keyword evidence="1" id="KW-1133">Transmembrane helix</keyword>
<protein>
    <submittedName>
        <fullName evidence="3">DUF1206 domain-containing protein</fullName>
    </submittedName>
</protein>
<gene>
    <name evidence="3" type="ORF">HHL08_24850</name>
</gene>
<feature type="domain" description="DUF1206" evidence="2">
    <location>
        <begin position="95"/>
        <end position="168"/>
    </location>
</feature>
<feature type="transmembrane region" description="Helical" evidence="1">
    <location>
        <begin position="50"/>
        <end position="74"/>
    </location>
</feature>
<dbReference type="RefSeq" id="WP_169575548.1">
    <property type="nucleotide sequence ID" value="NZ_JABBFV010000054.1"/>
</dbReference>
<dbReference type="Pfam" id="PF06724">
    <property type="entry name" value="DUF1206"/>
    <property type="match status" value="3"/>
</dbReference>
<dbReference type="EMBL" id="JABBFV010000054">
    <property type="protein sequence ID" value="NML13298.1"/>
    <property type="molecule type" value="Genomic_DNA"/>
</dbReference>
<dbReference type="Proteomes" id="UP000519023">
    <property type="component" value="Unassembled WGS sequence"/>
</dbReference>
<name>A0A7X9ZUS8_9SPHN</name>